<dbReference type="Gene3D" id="1.10.443.10">
    <property type="entry name" value="Intergrase catalytic core"/>
    <property type="match status" value="1"/>
</dbReference>
<dbReference type="EMBL" id="QPFP01000018">
    <property type="protein sequence ID" value="TEB31526.1"/>
    <property type="molecule type" value="Genomic_DNA"/>
</dbReference>
<comment type="caution">
    <text evidence="2">The sequence shown here is derived from an EMBL/GenBank/DDBJ whole genome shotgun (WGS) entry which is preliminary data.</text>
</comment>
<dbReference type="InterPro" id="IPR052925">
    <property type="entry name" value="Phage_Integrase-like_Recomb"/>
</dbReference>
<gene>
    <name evidence="2" type="ORF">FA13DRAFT_1591785</name>
</gene>
<organism evidence="2 3">
    <name type="scientific">Coprinellus micaceus</name>
    <name type="common">Glistening ink-cap mushroom</name>
    <name type="synonym">Coprinus micaceus</name>
    <dbReference type="NCBI Taxonomy" id="71717"/>
    <lineage>
        <taxon>Eukaryota</taxon>
        <taxon>Fungi</taxon>
        <taxon>Dikarya</taxon>
        <taxon>Basidiomycota</taxon>
        <taxon>Agaricomycotina</taxon>
        <taxon>Agaricomycetes</taxon>
        <taxon>Agaricomycetidae</taxon>
        <taxon>Agaricales</taxon>
        <taxon>Agaricineae</taxon>
        <taxon>Psathyrellaceae</taxon>
        <taxon>Coprinellus</taxon>
    </lineage>
</organism>
<reference evidence="2 3" key="1">
    <citation type="journal article" date="2019" name="Nat. Ecol. Evol.">
        <title>Megaphylogeny resolves global patterns of mushroom evolution.</title>
        <authorList>
            <person name="Varga T."/>
            <person name="Krizsan K."/>
            <person name="Foldi C."/>
            <person name="Dima B."/>
            <person name="Sanchez-Garcia M."/>
            <person name="Sanchez-Ramirez S."/>
            <person name="Szollosi G.J."/>
            <person name="Szarkandi J.G."/>
            <person name="Papp V."/>
            <person name="Albert L."/>
            <person name="Andreopoulos W."/>
            <person name="Angelini C."/>
            <person name="Antonin V."/>
            <person name="Barry K.W."/>
            <person name="Bougher N.L."/>
            <person name="Buchanan P."/>
            <person name="Buyck B."/>
            <person name="Bense V."/>
            <person name="Catcheside P."/>
            <person name="Chovatia M."/>
            <person name="Cooper J."/>
            <person name="Damon W."/>
            <person name="Desjardin D."/>
            <person name="Finy P."/>
            <person name="Geml J."/>
            <person name="Haridas S."/>
            <person name="Hughes K."/>
            <person name="Justo A."/>
            <person name="Karasinski D."/>
            <person name="Kautmanova I."/>
            <person name="Kiss B."/>
            <person name="Kocsube S."/>
            <person name="Kotiranta H."/>
            <person name="LaButti K.M."/>
            <person name="Lechner B.E."/>
            <person name="Liimatainen K."/>
            <person name="Lipzen A."/>
            <person name="Lukacs Z."/>
            <person name="Mihaltcheva S."/>
            <person name="Morgado L.N."/>
            <person name="Niskanen T."/>
            <person name="Noordeloos M.E."/>
            <person name="Ohm R.A."/>
            <person name="Ortiz-Santana B."/>
            <person name="Ovrebo C."/>
            <person name="Racz N."/>
            <person name="Riley R."/>
            <person name="Savchenko A."/>
            <person name="Shiryaev A."/>
            <person name="Soop K."/>
            <person name="Spirin V."/>
            <person name="Szebenyi C."/>
            <person name="Tomsovsky M."/>
            <person name="Tulloss R.E."/>
            <person name="Uehling J."/>
            <person name="Grigoriev I.V."/>
            <person name="Vagvolgyi C."/>
            <person name="Papp T."/>
            <person name="Martin F.M."/>
            <person name="Miettinen O."/>
            <person name="Hibbett D.S."/>
            <person name="Nagy L.G."/>
        </authorList>
    </citation>
    <scope>NUCLEOTIDE SEQUENCE [LARGE SCALE GENOMIC DNA]</scope>
    <source>
        <strain evidence="2 3">FP101781</strain>
    </source>
</reference>
<dbReference type="GO" id="GO:0003677">
    <property type="term" value="F:DNA binding"/>
    <property type="evidence" value="ECO:0007669"/>
    <property type="project" value="InterPro"/>
</dbReference>
<dbReference type="STRING" id="71717.A0A4Y7TBH8"/>
<dbReference type="Proteomes" id="UP000298030">
    <property type="component" value="Unassembled WGS sequence"/>
</dbReference>
<accession>A0A4Y7TBH8</accession>
<name>A0A4Y7TBH8_COPMI</name>
<dbReference type="PANTHER" id="PTHR34605:SF3">
    <property type="entry name" value="P CELL-TYPE AGGLUTINATION PROTEIN MAP4-LIKE-RELATED"/>
    <property type="match status" value="1"/>
</dbReference>
<proteinExistence type="predicted"/>
<dbReference type="OrthoDB" id="5598396at2759"/>
<feature type="non-terminal residue" evidence="2">
    <location>
        <position position="1"/>
    </location>
</feature>
<dbReference type="AlphaFoldDB" id="A0A4Y7TBH8"/>
<dbReference type="GO" id="GO:0006310">
    <property type="term" value="P:DNA recombination"/>
    <property type="evidence" value="ECO:0007669"/>
    <property type="project" value="UniProtKB-KW"/>
</dbReference>
<keyword evidence="1" id="KW-0233">DNA recombination</keyword>
<dbReference type="SUPFAM" id="SSF56349">
    <property type="entry name" value="DNA breaking-rejoining enzymes"/>
    <property type="match status" value="1"/>
</dbReference>
<keyword evidence="3" id="KW-1185">Reference proteome</keyword>
<dbReference type="GO" id="GO:0015074">
    <property type="term" value="P:DNA integration"/>
    <property type="evidence" value="ECO:0007669"/>
    <property type="project" value="InterPro"/>
</dbReference>
<sequence length="251" mass="28441">IHNYPLRPNVTTMSNYVMFLSDHITVNSVVTYLSGIVMILEPYYPDVHQIHHSCIVRDTITGCRRLRNLPTSRKTPFTISMLQQISQQSSSSYDSTLFLTILLVGFHGLLRLGELCDPDKPSLRNPTKQIRRTSVKDIDNNCITFLLPATKVDRFFEGNLVLIKSVWPEIDAVVTFRRYLNLRDAQHPYSSPLWLTSSRDVPTRSFFIQHLRAFNLGSQYSGQSMRAGGAAAWADKGAPTDIIQALGHWSS</sequence>
<evidence type="ECO:0000313" key="3">
    <source>
        <dbReference type="Proteomes" id="UP000298030"/>
    </source>
</evidence>
<evidence type="ECO:0000313" key="2">
    <source>
        <dbReference type="EMBL" id="TEB31526.1"/>
    </source>
</evidence>
<dbReference type="InterPro" id="IPR011010">
    <property type="entry name" value="DNA_brk_join_enz"/>
</dbReference>
<dbReference type="InterPro" id="IPR013762">
    <property type="entry name" value="Integrase-like_cat_sf"/>
</dbReference>
<evidence type="ECO:0000256" key="1">
    <source>
        <dbReference type="ARBA" id="ARBA00023172"/>
    </source>
</evidence>
<dbReference type="PANTHER" id="PTHR34605">
    <property type="entry name" value="PHAGE_INTEGRASE DOMAIN-CONTAINING PROTEIN"/>
    <property type="match status" value="1"/>
</dbReference>
<protein>
    <submittedName>
        <fullName evidence="2">Putative retroelement protein</fullName>
    </submittedName>
</protein>
<feature type="non-terminal residue" evidence="2">
    <location>
        <position position="251"/>
    </location>
</feature>